<reference evidence="2 3" key="1">
    <citation type="journal article" date="2013" name="Genome Biol.">
        <title>Draft genome of the mountain pine beetle, Dendroctonus ponderosae Hopkins, a major forest pest.</title>
        <authorList>
            <person name="Keeling C.I."/>
            <person name="Yuen M.M."/>
            <person name="Liao N.Y."/>
            <person name="Docking T.R."/>
            <person name="Chan S.K."/>
            <person name="Taylor G.A."/>
            <person name="Palmquist D.L."/>
            <person name="Jackman S.D."/>
            <person name="Nguyen A."/>
            <person name="Li M."/>
            <person name="Henderson H."/>
            <person name="Janes J.K."/>
            <person name="Zhao Y."/>
            <person name="Pandoh P."/>
            <person name="Moore R."/>
            <person name="Sperling F.A."/>
            <person name="Huber D.P."/>
            <person name="Birol I."/>
            <person name="Jones S.J."/>
            <person name="Bohlmann J."/>
        </authorList>
    </citation>
    <scope>NUCLEOTIDE SEQUENCE</scope>
</reference>
<feature type="region of interest" description="Disordered" evidence="1">
    <location>
        <begin position="239"/>
        <end position="303"/>
    </location>
</feature>
<sequence length="303" mass="35498">MYFLAKNIRNCSRSFRSSPDKAKLYQNGILNWEYLAKKLSYFVTHPEQIKSKLKEKDAHMLCQFFDSDEYKSRVSQFLEMQEKILSKDTISGIKPPGSVTYQHVLSCAQPNHKKPKVFMDVEEPPEPIMKIGEERRRKVKRCTIFEELLNRKGKTDMQKDSDCVSVKSESKPKRFRQRSTIMPIFLKKIKQRHQQEDYEIEDEPGDAENMADFTDQTARRLRRFEDEEPLFAQILHRSNMPKLRRSSSQLNISAPRSSTQQQRPQTASSLEMRSSTTPYRLQSKEPSRPVPAAVRLRSASYRP</sequence>
<dbReference type="Proteomes" id="UP000030742">
    <property type="component" value="Unassembled WGS sequence"/>
</dbReference>
<feature type="non-terminal residue" evidence="2">
    <location>
        <position position="303"/>
    </location>
</feature>
<name>U4U625_DENPD</name>
<dbReference type="AlphaFoldDB" id="U4U625"/>
<accession>U4U625</accession>
<organism evidence="2 3">
    <name type="scientific">Dendroctonus ponderosae</name>
    <name type="common">Mountain pine beetle</name>
    <dbReference type="NCBI Taxonomy" id="77166"/>
    <lineage>
        <taxon>Eukaryota</taxon>
        <taxon>Metazoa</taxon>
        <taxon>Ecdysozoa</taxon>
        <taxon>Arthropoda</taxon>
        <taxon>Hexapoda</taxon>
        <taxon>Insecta</taxon>
        <taxon>Pterygota</taxon>
        <taxon>Neoptera</taxon>
        <taxon>Endopterygota</taxon>
        <taxon>Coleoptera</taxon>
        <taxon>Polyphaga</taxon>
        <taxon>Cucujiformia</taxon>
        <taxon>Curculionidae</taxon>
        <taxon>Scolytinae</taxon>
        <taxon>Dendroctonus</taxon>
    </lineage>
</organism>
<proteinExistence type="predicted"/>
<evidence type="ECO:0000313" key="3">
    <source>
        <dbReference type="Proteomes" id="UP000030742"/>
    </source>
</evidence>
<evidence type="ECO:0000313" key="2">
    <source>
        <dbReference type="EMBL" id="ERL87793.1"/>
    </source>
</evidence>
<gene>
    <name evidence="2" type="ORF">D910_05182</name>
</gene>
<dbReference type="EMBL" id="KB631999">
    <property type="protein sequence ID" value="ERL87793.1"/>
    <property type="molecule type" value="Genomic_DNA"/>
</dbReference>
<feature type="compositionally biased region" description="Polar residues" evidence="1">
    <location>
        <begin position="246"/>
        <end position="280"/>
    </location>
</feature>
<protein>
    <submittedName>
        <fullName evidence="2">Uncharacterized protein</fullName>
    </submittedName>
</protein>
<evidence type="ECO:0000256" key="1">
    <source>
        <dbReference type="SAM" id="MobiDB-lite"/>
    </source>
</evidence>